<dbReference type="SUPFAM" id="SSF50129">
    <property type="entry name" value="GroES-like"/>
    <property type="match status" value="1"/>
</dbReference>
<dbReference type="SMART" id="SM00829">
    <property type="entry name" value="PKS_ER"/>
    <property type="match status" value="1"/>
</dbReference>
<dbReference type="InterPro" id="IPR036291">
    <property type="entry name" value="NAD(P)-bd_dom_sf"/>
</dbReference>
<evidence type="ECO:0000256" key="2">
    <source>
        <dbReference type="ARBA" id="ARBA00022723"/>
    </source>
</evidence>
<evidence type="ECO:0000256" key="5">
    <source>
        <dbReference type="SAM" id="MobiDB-lite"/>
    </source>
</evidence>
<feature type="domain" description="Enoyl reductase (ER)" evidence="6">
    <location>
        <begin position="37"/>
        <end position="380"/>
    </location>
</feature>
<keyword evidence="3" id="KW-0862">Zinc</keyword>
<feature type="compositionally biased region" description="Low complexity" evidence="5">
    <location>
        <begin position="1"/>
        <end position="20"/>
    </location>
</feature>
<dbReference type="Proteomes" id="UP000278440">
    <property type="component" value="Unassembled WGS sequence"/>
</dbReference>
<dbReference type="GO" id="GO:0046872">
    <property type="term" value="F:metal ion binding"/>
    <property type="evidence" value="ECO:0007669"/>
    <property type="project" value="UniProtKB-KW"/>
</dbReference>
<dbReference type="InterPro" id="IPR011032">
    <property type="entry name" value="GroES-like_sf"/>
</dbReference>
<dbReference type="InterPro" id="IPR013154">
    <property type="entry name" value="ADH-like_N"/>
</dbReference>
<name>A0A495XUW7_9MICO</name>
<comment type="caution">
    <text evidence="7">The sequence shown here is derived from an EMBL/GenBank/DDBJ whole genome shotgun (WGS) entry which is preliminary data.</text>
</comment>
<dbReference type="SUPFAM" id="SSF51735">
    <property type="entry name" value="NAD(P)-binding Rossmann-fold domains"/>
    <property type="match status" value="1"/>
</dbReference>
<dbReference type="AlphaFoldDB" id="A0A495XUW7"/>
<dbReference type="Gene3D" id="3.90.180.10">
    <property type="entry name" value="Medium-chain alcohol dehydrogenases, catalytic domain"/>
    <property type="match status" value="1"/>
</dbReference>
<keyword evidence="4" id="KW-0560">Oxidoreductase</keyword>
<gene>
    <name evidence="7" type="ORF">DFJ68_0011</name>
</gene>
<keyword evidence="2" id="KW-0479">Metal-binding</keyword>
<proteinExistence type="predicted"/>
<comment type="cofactor">
    <cofactor evidence="1">
        <name>Zn(2+)</name>
        <dbReference type="ChEBI" id="CHEBI:29105"/>
    </cofactor>
</comment>
<evidence type="ECO:0000259" key="6">
    <source>
        <dbReference type="SMART" id="SM00829"/>
    </source>
</evidence>
<evidence type="ECO:0000256" key="3">
    <source>
        <dbReference type="ARBA" id="ARBA00022833"/>
    </source>
</evidence>
<dbReference type="GO" id="GO:0016491">
    <property type="term" value="F:oxidoreductase activity"/>
    <property type="evidence" value="ECO:0007669"/>
    <property type="project" value="UniProtKB-KW"/>
</dbReference>
<evidence type="ECO:0000256" key="4">
    <source>
        <dbReference type="ARBA" id="ARBA00023002"/>
    </source>
</evidence>
<sequence>MSAPAAPATTAGPGTREATPSGPSTIPRTMQAVVNHGPERYALETVPVPVPGPGEALVRVEAVGICASDLKCYHGAAKFWGDESRAAWAETEVIPGHEFVGRVEQLDDEAAARWGIAVGDRVTSEQIVPCWQCAYCKRGAYWMCAPHDIYGFKRRTPGAMAQYMVFPADALVHRVPGDLPPAHAAFIEPLSCALHAVERAGIRFGDVVVVAGCGPIGLGMVAGAAATSPAAVVALDSADHKLDLARRCGATHTVNIARDDVVAAVHALTDGLGADVYLEGSGHPSAVLQGLTLLRKMGTFVEYSVFGSDVTVDWTIISDDKELDVRGAHLGPHCWPAAARMLESGRLPLADIVTHELPLSEFQRGLDLVGDGTASIKVALIPG</sequence>
<dbReference type="PANTHER" id="PTHR43401:SF2">
    <property type="entry name" value="L-THREONINE 3-DEHYDROGENASE"/>
    <property type="match status" value="1"/>
</dbReference>
<dbReference type="Pfam" id="PF08240">
    <property type="entry name" value="ADH_N"/>
    <property type="match status" value="1"/>
</dbReference>
<evidence type="ECO:0000313" key="7">
    <source>
        <dbReference type="EMBL" id="RKT76616.1"/>
    </source>
</evidence>
<reference evidence="7 8" key="1">
    <citation type="submission" date="2018-10" db="EMBL/GenBank/DDBJ databases">
        <title>Sequencing the genomes of 1000 actinobacteria strains.</title>
        <authorList>
            <person name="Klenk H.-P."/>
        </authorList>
    </citation>
    <scope>NUCLEOTIDE SEQUENCE [LARGE SCALE GENOMIC DNA]</scope>
    <source>
        <strain evidence="7 8">DSM 44267</strain>
    </source>
</reference>
<organism evidence="7 8">
    <name type="scientific">Terracoccus luteus</name>
    <dbReference type="NCBI Taxonomy" id="53356"/>
    <lineage>
        <taxon>Bacteria</taxon>
        <taxon>Bacillati</taxon>
        <taxon>Actinomycetota</taxon>
        <taxon>Actinomycetes</taxon>
        <taxon>Micrococcales</taxon>
        <taxon>Intrasporangiaceae</taxon>
        <taxon>Terracoccus</taxon>
    </lineage>
</organism>
<keyword evidence="8" id="KW-1185">Reference proteome</keyword>
<dbReference type="EMBL" id="RBXT01000001">
    <property type="protein sequence ID" value="RKT76616.1"/>
    <property type="molecule type" value="Genomic_DNA"/>
</dbReference>
<protein>
    <submittedName>
        <fullName evidence="7">Threonine dehydrogenase-like Zn-dependent dehydrogenase</fullName>
    </submittedName>
</protein>
<evidence type="ECO:0000313" key="8">
    <source>
        <dbReference type="Proteomes" id="UP000278440"/>
    </source>
</evidence>
<evidence type="ECO:0000256" key="1">
    <source>
        <dbReference type="ARBA" id="ARBA00001947"/>
    </source>
</evidence>
<accession>A0A495XUW7</accession>
<dbReference type="Gene3D" id="3.40.50.720">
    <property type="entry name" value="NAD(P)-binding Rossmann-like Domain"/>
    <property type="match status" value="1"/>
</dbReference>
<dbReference type="Pfam" id="PF00107">
    <property type="entry name" value="ADH_zinc_N"/>
    <property type="match status" value="1"/>
</dbReference>
<dbReference type="InterPro" id="IPR013149">
    <property type="entry name" value="ADH-like_C"/>
</dbReference>
<dbReference type="InterPro" id="IPR020843">
    <property type="entry name" value="ER"/>
</dbReference>
<dbReference type="InterPro" id="IPR050129">
    <property type="entry name" value="Zn_alcohol_dh"/>
</dbReference>
<dbReference type="PANTHER" id="PTHR43401">
    <property type="entry name" value="L-THREONINE 3-DEHYDROGENASE"/>
    <property type="match status" value="1"/>
</dbReference>
<feature type="region of interest" description="Disordered" evidence="5">
    <location>
        <begin position="1"/>
        <end position="27"/>
    </location>
</feature>